<dbReference type="AlphaFoldDB" id="A0A8H6WER1"/>
<organism evidence="1 2">
    <name type="scientific">Mycena chlorophos</name>
    <name type="common">Agaric fungus</name>
    <name type="synonym">Agaricus chlorophos</name>
    <dbReference type="NCBI Taxonomy" id="658473"/>
    <lineage>
        <taxon>Eukaryota</taxon>
        <taxon>Fungi</taxon>
        <taxon>Dikarya</taxon>
        <taxon>Basidiomycota</taxon>
        <taxon>Agaricomycotina</taxon>
        <taxon>Agaricomycetes</taxon>
        <taxon>Agaricomycetidae</taxon>
        <taxon>Agaricales</taxon>
        <taxon>Marasmiineae</taxon>
        <taxon>Mycenaceae</taxon>
        <taxon>Mycena</taxon>
    </lineage>
</organism>
<reference evidence="1" key="1">
    <citation type="submission" date="2020-05" db="EMBL/GenBank/DDBJ databases">
        <title>Mycena genomes resolve the evolution of fungal bioluminescence.</title>
        <authorList>
            <person name="Tsai I.J."/>
        </authorList>
    </citation>
    <scope>NUCLEOTIDE SEQUENCE</scope>
    <source>
        <strain evidence="1">110903Hualien_Pintung</strain>
    </source>
</reference>
<dbReference type="Proteomes" id="UP000613580">
    <property type="component" value="Unassembled WGS sequence"/>
</dbReference>
<sequence>MLALLLLAPIGALAQCYPSFGGVPVSIISSGGGIEWAVPSHTAGTLLQRNLDPPPLNKTGEWYAEQNGQWPPQYFVKDVKDTNLVVAPAESGLLFVDTIATSQNDQQQMWAMTCASCNPAAASDPKGGELAQGCQIKNAKTGLCARAEPAGTNYGTGTCEESGALQTFDFWAPTSS</sequence>
<name>A0A8H6WER1_MYCCL</name>
<evidence type="ECO:0000313" key="2">
    <source>
        <dbReference type="Proteomes" id="UP000613580"/>
    </source>
</evidence>
<comment type="caution">
    <text evidence="1">The sequence shown here is derived from an EMBL/GenBank/DDBJ whole genome shotgun (WGS) entry which is preliminary data.</text>
</comment>
<evidence type="ECO:0000313" key="1">
    <source>
        <dbReference type="EMBL" id="KAF7313891.1"/>
    </source>
</evidence>
<accession>A0A8H6WER1</accession>
<proteinExistence type="predicted"/>
<keyword evidence="2" id="KW-1185">Reference proteome</keyword>
<protein>
    <submittedName>
        <fullName evidence="1">Uncharacterized protein</fullName>
    </submittedName>
</protein>
<dbReference type="EMBL" id="JACAZE010000006">
    <property type="protein sequence ID" value="KAF7313891.1"/>
    <property type="molecule type" value="Genomic_DNA"/>
</dbReference>
<gene>
    <name evidence="1" type="ORF">HMN09_00547000</name>
</gene>
<dbReference type="OrthoDB" id="2920504at2759"/>